<feature type="transmembrane region" description="Helical" evidence="6">
    <location>
        <begin position="155"/>
        <end position="173"/>
    </location>
</feature>
<accession>A0ABT8JJY6</accession>
<keyword evidence="5" id="KW-0802">TPR repeat</keyword>
<evidence type="ECO:0000256" key="2">
    <source>
        <dbReference type="ARBA" id="ARBA00022692"/>
    </source>
</evidence>
<evidence type="ECO:0000313" key="9">
    <source>
        <dbReference type="Proteomes" id="UP001174205"/>
    </source>
</evidence>
<organism evidence="8 9">
    <name type="scientific">Paenibacillus vandeheii</name>
    <dbReference type="NCBI Taxonomy" id="3035917"/>
    <lineage>
        <taxon>Bacteria</taxon>
        <taxon>Bacillati</taxon>
        <taxon>Bacillota</taxon>
        <taxon>Bacilli</taxon>
        <taxon>Bacillales</taxon>
        <taxon>Paenibacillaceae</taxon>
        <taxon>Paenibacillus</taxon>
    </lineage>
</organism>
<dbReference type="InterPro" id="IPR011990">
    <property type="entry name" value="TPR-like_helical_dom_sf"/>
</dbReference>
<feature type="repeat" description="TPR" evidence="5">
    <location>
        <begin position="628"/>
        <end position="661"/>
    </location>
</feature>
<feature type="transmembrane region" description="Helical" evidence="6">
    <location>
        <begin position="369"/>
        <end position="390"/>
    </location>
</feature>
<keyword evidence="3 6" id="KW-1133">Transmembrane helix</keyword>
<proteinExistence type="predicted"/>
<feature type="transmembrane region" description="Helical" evidence="6">
    <location>
        <begin position="71"/>
        <end position="93"/>
    </location>
</feature>
<keyword evidence="4 6" id="KW-0472">Membrane</keyword>
<dbReference type="RefSeq" id="WP_301248860.1">
    <property type="nucleotide sequence ID" value="NZ_JAROCD010000013.1"/>
</dbReference>
<evidence type="ECO:0000256" key="1">
    <source>
        <dbReference type="ARBA" id="ARBA00004141"/>
    </source>
</evidence>
<evidence type="ECO:0000259" key="7">
    <source>
        <dbReference type="Pfam" id="PF04932"/>
    </source>
</evidence>
<feature type="domain" description="O-antigen ligase-related" evidence="7">
    <location>
        <begin position="344"/>
        <end position="463"/>
    </location>
</feature>
<feature type="transmembrane region" description="Helical" evidence="6">
    <location>
        <begin position="39"/>
        <end position="59"/>
    </location>
</feature>
<feature type="transmembrane region" description="Helical" evidence="6">
    <location>
        <begin position="283"/>
        <end position="299"/>
    </location>
</feature>
<name>A0ABT8JJY6_9BACL</name>
<gene>
    <name evidence="8" type="ORF">P5G61_24725</name>
</gene>
<comment type="subcellular location">
    <subcellularLocation>
        <location evidence="1">Membrane</location>
        <topology evidence="1">Multi-pass membrane protein</topology>
    </subcellularLocation>
</comment>
<feature type="transmembrane region" description="Helical" evidence="6">
    <location>
        <begin position="496"/>
        <end position="515"/>
    </location>
</feature>
<evidence type="ECO:0000256" key="3">
    <source>
        <dbReference type="ARBA" id="ARBA00022989"/>
    </source>
</evidence>
<feature type="transmembrane region" description="Helical" evidence="6">
    <location>
        <begin position="455"/>
        <end position="475"/>
    </location>
</feature>
<dbReference type="PANTHER" id="PTHR37422:SF13">
    <property type="entry name" value="LIPOPOLYSACCHARIDE BIOSYNTHESIS PROTEIN PA4999-RELATED"/>
    <property type="match status" value="1"/>
</dbReference>
<evidence type="ECO:0000313" key="8">
    <source>
        <dbReference type="EMBL" id="MDN4604454.1"/>
    </source>
</evidence>
<evidence type="ECO:0000256" key="5">
    <source>
        <dbReference type="PROSITE-ProRule" id="PRU00339"/>
    </source>
</evidence>
<dbReference type="EMBL" id="JAROCD010000013">
    <property type="protein sequence ID" value="MDN4604454.1"/>
    <property type="molecule type" value="Genomic_DNA"/>
</dbReference>
<sequence>MEEVKSDKKVNWSKSDNWGSLDKVEKLDRANQGMMFSRLLEPALTIVLGLILVVLLLAGCLRRGLFYFTDVYPMVLMASGSALIWLILFMMCFNAPMTNGKPGISQWLNNLKRLYVAPMQYAHLRWMFWPLALAIWFGLHAWIGSVSVQGSLDEMLRWSLLAIFALLTAMLASRANGARWFACGWQMAGGLLVLSGVLAACGVLPLPYGVMRTADPEISSAGARLGGLLQYPNAYGAVAGMYALERLAAAARAVARPLSAGRLIAAVLPLMPAQAALLLSESRGAWLATGCAAVAALALQRRGARLPLLLATAAPLACAAWLYRQLAAAQLAPAPVPGLLALAGAWAAALLGTLLLCRLWHSGARARTAALTATGLAGITAAALAVASTADRMAAGVGTGLSRLQMWRDALKLWTEAPWMGHGGETWRSMFRAIQSSPYVGGEVHNGILDLALDAGIIGLLIIAGWFFFTLRIMWRHTPQLLPSVIVFGLHGAMDFDWSFTFLWMMFIWLGGWALSSQTVQEAAAYKKPPRFFRQLTPWPQLILTGLFFIFWLGGTAWFAGHHVAADQQYRLAMSKDAGSAERKALLTAAYKFNPYRPDIAISLSRTLSAKKAELMLVQSLSYSPVYPQLYGELGQLAARSGRGESAGNYFEQAIALNRFDASSQSLALYWMEQASRRELAAGYAERGRQTASTGVRLYERYRQLAEEVAAGEGRNDRRFGLNEVALRYGDNLRILAFNPLASEVSGKYP</sequence>
<dbReference type="InterPro" id="IPR051533">
    <property type="entry name" value="WaaL-like"/>
</dbReference>
<keyword evidence="2 6" id="KW-0812">Transmembrane</keyword>
<dbReference type="GO" id="GO:0016874">
    <property type="term" value="F:ligase activity"/>
    <property type="evidence" value="ECO:0007669"/>
    <property type="project" value="UniProtKB-KW"/>
</dbReference>
<protein>
    <submittedName>
        <fullName evidence="8">O-antigen ligase family protein</fullName>
    </submittedName>
</protein>
<dbReference type="PROSITE" id="PS50005">
    <property type="entry name" value="TPR"/>
    <property type="match status" value="1"/>
</dbReference>
<dbReference type="InterPro" id="IPR019734">
    <property type="entry name" value="TPR_rpt"/>
</dbReference>
<evidence type="ECO:0000256" key="6">
    <source>
        <dbReference type="SAM" id="Phobius"/>
    </source>
</evidence>
<keyword evidence="8" id="KW-0436">Ligase</keyword>
<evidence type="ECO:0000256" key="4">
    <source>
        <dbReference type="ARBA" id="ARBA00023136"/>
    </source>
</evidence>
<dbReference type="PANTHER" id="PTHR37422">
    <property type="entry name" value="TEICHURONIC ACID BIOSYNTHESIS PROTEIN TUAE"/>
    <property type="match status" value="1"/>
</dbReference>
<keyword evidence="9" id="KW-1185">Reference proteome</keyword>
<comment type="caution">
    <text evidence="8">The sequence shown here is derived from an EMBL/GenBank/DDBJ whole genome shotgun (WGS) entry which is preliminary data.</text>
</comment>
<feature type="transmembrane region" description="Helical" evidence="6">
    <location>
        <begin position="185"/>
        <end position="208"/>
    </location>
</feature>
<dbReference type="SUPFAM" id="SSF48452">
    <property type="entry name" value="TPR-like"/>
    <property type="match status" value="1"/>
</dbReference>
<feature type="transmembrane region" description="Helical" evidence="6">
    <location>
        <begin position="336"/>
        <end position="357"/>
    </location>
</feature>
<dbReference type="Proteomes" id="UP001174205">
    <property type="component" value="Unassembled WGS sequence"/>
</dbReference>
<dbReference type="Gene3D" id="1.25.40.10">
    <property type="entry name" value="Tetratricopeptide repeat domain"/>
    <property type="match status" value="1"/>
</dbReference>
<dbReference type="InterPro" id="IPR007016">
    <property type="entry name" value="O-antigen_ligase-rel_domated"/>
</dbReference>
<reference evidence="8" key="1">
    <citation type="submission" date="2023-03" db="EMBL/GenBank/DDBJ databases">
        <title>MT1 and MT2 Draft Genomes of Novel Species.</title>
        <authorList>
            <person name="Venkateswaran K."/>
        </authorList>
    </citation>
    <scope>NUCLEOTIDE SEQUENCE</scope>
    <source>
        <strain evidence="8">F6_3S_P_1C</strain>
    </source>
</reference>
<dbReference type="Pfam" id="PF04932">
    <property type="entry name" value="Wzy_C"/>
    <property type="match status" value="1"/>
</dbReference>
<feature type="transmembrane region" description="Helical" evidence="6">
    <location>
        <begin position="126"/>
        <end position="143"/>
    </location>
</feature>
<feature type="transmembrane region" description="Helical" evidence="6">
    <location>
        <begin position="539"/>
        <end position="561"/>
    </location>
</feature>
<feature type="transmembrane region" description="Helical" evidence="6">
    <location>
        <begin position="306"/>
        <end position="324"/>
    </location>
</feature>